<dbReference type="Pfam" id="PF00005">
    <property type="entry name" value="ABC_tran"/>
    <property type="match status" value="1"/>
</dbReference>
<keyword evidence="3" id="KW-1003">Cell membrane</keyword>
<dbReference type="InterPro" id="IPR003593">
    <property type="entry name" value="AAA+_ATPase"/>
</dbReference>
<evidence type="ECO:0000256" key="5">
    <source>
        <dbReference type="ARBA" id="ARBA00022840"/>
    </source>
</evidence>
<evidence type="ECO:0000256" key="3">
    <source>
        <dbReference type="ARBA" id="ARBA00022475"/>
    </source>
</evidence>
<dbReference type="Gene3D" id="3.40.50.300">
    <property type="entry name" value="P-loop containing nucleotide triphosphate hydrolases"/>
    <property type="match status" value="1"/>
</dbReference>
<dbReference type="RefSeq" id="WP_015514625.1">
    <property type="nucleotide sequence ID" value="NZ_JAJCNA010000005.1"/>
</dbReference>
<keyword evidence="5 8" id="KW-0067">ATP-binding</keyword>
<dbReference type="GO" id="GO:0005886">
    <property type="term" value="C:plasma membrane"/>
    <property type="evidence" value="ECO:0007669"/>
    <property type="project" value="UniProtKB-SubCell"/>
</dbReference>
<comment type="subcellular location">
    <subcellularLocation>
        <location evidence="1">Cell membrane</location>
        <topology evidence="1">Peripheral membrane protein</topology>
    </subcellularLocation>
</comment>
<dbReference type="SUPFAM" id="SSF52540">
    <property type="entry name" value="P-loop containing nucleoside triphosphate hydrolases"/>
    <property type="match status" value="1"/>
</dbReference>
<evidence type="ECO:0000256" key="1">
    <source>
        <dbReference type="ARBA" id="ARBA00004202"/>
    </source>
</evidence>
<dbReference type="PROSITE" id="PS50893">
    <property type="entry name" value="ABC_TRANSPORTER_2"/>
    <property type="match status" value="1"/>
</dbReference>
<dbReference type="Proteomes" id="UP000260773">
    <property type="component" value="Unassembled WGS sequence"/>
</dbReference>
<gene>
    <name evidence="8" type="ORF">DW070_04250</name>
</gene>
<evidence type="ECO:0000256" key="6">
    <source>
        <dbReference type="ARBA" id="ARBA00023136"/>
    </source>
</evidence>
<dbReference type="EMBL" id="QVEP01000007">
    <property type="protein sequence ID" value="RGB81014.1"/>
    <property type="molecule type" value="Genomic_DNA"/>
</dbReference>
<organism evidence="8 9">
    <name type="scientific">Coprococcus catus</name>
    <dbReference type="NCBI Taxonomy" id="116085"/>
    <lineage>
        <taxon>Bacteria</taxon>
        <taxon>Bacillati</taxon>
        <taxon>Bacillota</taxon>
        <taxon>Clostridia</taxon>
        <taxon>Lachnospirales</taxon>
        <taxon>Lachnospiraceae</taxon>
        <taxon>Coprococcus</taxon>
    </lineage>
</organism>
<sequence length="264" mass="29305">MLEVINASKTFAKGTPNEHKALDHLNLSLKEGEFVTILGSNGAGKSTLFNAICGNFLLDEGSVILDGKNISYLPEHQRSASIGRLFQDPMKGTAPNLTIEENLALAYSKNTKGLFRFAITKKDREMFCEALKRFDMGLEDRMATKIGLLSGGQRQVVTLLMSTIVTPKLLLLDEHTAALDPATAEKVMAITNDIVHERNLTTLMITHNMGQALTTGSRTIMLDSGAIIFDIKEEERKHMTVSDLLDMYSEKKKEEFDNDRILLN</sequence>
<protein>
    <submittedName>
        <fullName evidence="8">ATP-binding cassette domain-containing protein</fullName>
    </submittedName>
</protein>
<keyword evidence="2" id="KW-0813">Transport</keyword>
<evidence type="ECO:0000256" key="2">
    <source>
        <dbReference type="ARBA" id="ARBA00022448"/>
    </source>
</evidence>
<dbReference type="GO" id="GO:0005524">
    <property type="term" value="F:ATP binding"/>
    <property type="evidence" value="ECO:0007669"/>
    <property type="project" value="UniProtKB-KW"/>
</dbReference>
<evidence type="ECO:0000313" key="9">
    <source>
        <dbReference type="Proteomes" id="UP000260773"/>
    </source>
</evidence>
<dbReference type="PANTHER" id="PTHR42788">
    <property type="entry name" value="TAURINE IMPORT ATP-BINDING PROTEIN-RELATED"/>
    <property type="match status" value="1"/>
</dbReference>
<dbReference type="GO" id="GO:0016887">
    <property type="term" value="F:ATP hydrolysis activity"/>
    <property type="evidence" value="ECO:0007669"/>
    <property type="project" value="InterPro"/>
</dbReference>
<proteinExistence type="predicted"/>
<evidence type="ECO:0000256" key="4">
    <source>
        <dbReference type="ARBA" id="ARBA00022741"/>
    </source>
</evidence>
<dbReference type="AlphaFoldDB" id="A0A3E2TQL9"/>
<feature type="domain" description="ABC transporter" evidence="7">
    <location>
        <begin position="2"/>
        <end position="249"/>
    </location>
</feature>
<dbReference type="SMART" id="SM00382">
    <property type="entry name" value="AAA"/>
    <property type="match status" value="1"/>
</dbReference>
<keyword evidence="4" id="KW-0547">Nucleotide-binding</keyword>
<dbReference type="InterPro" id="IPR017871">
    <property type="entry name" value="ABC_transporter-like_CS"/>
</dbReference>
<dbReference type="PANTHER" id="PTHR42788:SF7">
    <property type="entry name" value="NITRATE ABC TRANSPORTER ATP-BINDING PROTEIN"/>
    <property type="match status" value="1"/>
</dbReference>
<comment type="caution">
    <text evidence="8">The sequence shown here is derived from an EMBL/GenBank/DDBJ whole genome shotgun (WGS) entry which is preliminary data.</text>
</comment>
<accession>A0A3E2TQL9</accession>
<name>A0A3E2TQL9_9FIRM</name>
<dbReference type="InterPro" id="IPR003439">
    <property type="entry name" value="ABC_transporter-like_ATP-bd"/>
</dbReference>
<reference evidence="8 9" key="1">
    <citation type="submission" date="2018-08" db="EMBL/GenBank/DDBJ databases">
        <title>A genome reference for cultivated species of the human gut microbiota.</title>
        <authorList>
            <person name="Zou Y."/>
            <person name="Xue W."/>
            <person name="Luo G."/>
        </authorList>
    </citation>
    <scope>NUCLEOTIDE SEQUENCE [LARGE SCALE GENOMIC DNA]</scope>
    <source>
        <strain evidence="8 9">AF45-17</strain>
    </source>
</reference>
<keyword evidence="6" id="KW-0472">Membrane</keyword>
<dbReference type="InterPro" id="IPR050166">
    <property type="entry name" value="ABC_transporter_ATP-bind"/>
</dbReference>
<dbReference type="PROSITE" id="PS00211">
    <property type="entry name" value="ABC_TRANSPORTER_1"/>
    <property type="match status" value="1"/>
</dbReference>
<evidence type="ECO:0000313" key="8">
    <source>
        <dbReference type="EMBL" id="RGB81014.1"/>
    </source>
</evidence>
<evidence type="ECO:0000259" key="7">
    <source>
        <dbReference type="PROSITE" id="PS50893"/>
    </source>
</evidence>
<dbReference type="InterPro" id="IPR027417">
    <property type="entry name" value="P-loop_NTPase"/>
</dbReference>